<proteinExistence type="predicted"/>
<sequence length="73" mass="8144">MQVQKIRAAADANGLVPAATFFAQLAAKLEENNLKEATRQAEWDAEDRALEATYHRRSAARNYHAPAEHHAVM</sequence>
<organism evidence="1 2">
    <name type="scientific">Candidatus Viadribacter manganicus</name>
    <dbReference type="NCBI Taxonomy" id="1759059"/>
    <lineage>
        <taxon>Bacteria</taxon>
        <taxon>Pseudomonadati</taxon>
        <taxon>Pseudomonadota</taxon>
        <taxon>Alphaproteobacteria</taxon>
        <taxon>Hyphomonadales</taxon>
        <taxon>Hyphomonadaceae</taxon>
        <taxon>Candidatus Viadribacter</taxon>
    </lineage>
</organism>
<dbReference type="AlphaFoldDB" id="A0A1B1AI35"/>
<reference evidence="1 2" key="1">
    <citation type="submission" date="2015-11" db="EMBL/GenBank/DDBJ databases">
        <title>Whole-Genome Sequence of Candidatus Oderbacter manganicum from the National Park Lower Oder Valley, Germany.</title>
        <authorList>
            <person name="Braun B."/>
            <person name="Liere K."/>
            <person name="Szewzyk U."/>
        </authorList>
    </citation>
    <scope>NUCLEOTIDE SEQUENCE [LARGE SCALE GENOMIC DNA]</scope>
    <source>
        <strain evidence="1 2">OTSz_A_272</strain>
    </source>
</reference>
<evidence type="ECO:0000313" key="2">
    <source>
        <dbReference type="Proteomes" id="UP000092498"/>
    </source>
</evidence>
<dbReference type="EMBL" id="CP013244">
    <property type="protein sequence ID" value="ANP46218.1"/>
    <property type="molecule type" value="Genomic_DNA"/>
</dbReference>
<evidence type="ECO:0000313" key="1">
    <source>
        <dbReference type="EMBL" id="ANP46218.1"/>
    </source>
</evidence>
<dbReference type="RefSeq" id="WP_066770862.1">
    <property type="nucleotide sequence ID" value="NZ_CP013244.1"/>
</dbReference>
<dbReference type="KEGG" id="cbot:ATE48_09955"/>
<protein>
    <submittedName>
        <fullName evidence="1">Uncharacterized protein</fullName>
    </submittedName>
</protein>
<accession>A0A1B1AI35</accession>
<dbReference type="InParanoid" id="A0A1B1AI35"/>
<dbReference type="Proteomes" id="UP000092498">
    <property type="component" value="Chromosome"/>
</dbReference>
<keyword evidence="2" id="KW-1185">Reference proteome</keyword>
<name>A0A1B1AI35_9PROT</name>
<gene>
    <name evidence="1" type="ORF">ATE48_09955</name>
</gene>